<keyword evidence="2" id="KW-1185">Reference proteome</keyword>
<comment type="caution">
    <text evidence="1">The sequence shown here is derived from an EMBL/GenBank/DDBJ whole genome shotgun (WGS) entry which is preliminary data.</text>
</comment>
<proteinExistence type="predicted"/>
<dbReference type="InterPro" id="IPR040442">
    <property type="entry name" value="Pyrv_kinase-like_dom_sf"/>
</dbReference>
<dbReference type="Pfam" id="PF13714">
    <property type="entry name" value="PEP_mutase"/>
    <property type="match status" value="1"/>
</dbReference>
<dbReference type="RefSeq" id="WP_144747081.1">
    <property type="nucleotide sequence ID" value="NZ_VMNW02000007.1"/>
</dbReference>
<dbReference type="Gene3D" id="3.20.20.60">
    <property type="entry name" value="Phosphoenolpyruvate-binding domains"/>
    <property type="match status" value="1"/>
</dbReference>
<dbReference type="GO" id="GO:0016833">
    <property type="term" value="F:oxo-acid-lyase activity"/>
    <property type="evidence" value="ECO:0007669"/>
    <property type="project" value="UniProtKB-ARBA"/>
</dbReference>
<dbReference type="EMBL" id="VMNW02000007">
    <property type="protein sequence ID" value="KAA9164431.1"/>
    <property type="molecule type" value="Genomic_DNA"/>
</dbReference>
<dbReference type="InterPro" id="IPR015813">
    <property type="entry name" value="Pyrv/PenolPyrv_kinase-like_dom"/>
</dbReference>
<dbReference type="CDD" id="cd00377">
    <property type="entry name" value="ICL_PEPM"/>
    <property type="match status" value="1"/>
</dbReference>
<dbReference type="PANTHER" id="PTHR42905:SF5">
    <property type="entry name" value="CARBOXYVINYL-CARBOXYPHOSPHONATE PHOSPHORYLMUTASE, CHLOROPLASTIC"/>
    <property type="match status" value="1"/>
</dbReference>
<organism evidence="1 2">
    <name type="scientific">Amycolatopsis acidicola</name>
    <dbReference type="NCBI Taxonomy" id="2596893"/>
    <lineage>
        <taxon>Bacteria</taxon>
        <taxon>Bacillati</taxon>
        <taxon>Actinomycetota</taxon>
        <taxon>Actinomycetes</taxon>
        <taxon>Pseudonocardiales</taxon>
        <taxon>Pseudonocardiaceae</taxon>
        <taxon>Amycolatopsis</taxon>
    </lineage>
</organism>
<dbReference type="Proteomes" id="UP000319769">
    <property type="component" value="Unassembled WGS sequence"/>
</dbReference>
<accession>A0A5N0VI94</accession>
<evidence type="ECO:0000313" key="2">
    <source>
        <dbReference type="Proteomes" id="UP000319769"/>
    </source>
</evidence>
<dbReference type="PANTHER" id="PTHR42905">
    <property type="entry name" value="PHOSPHOENOLPYRUVATE CARBOXYLASE"/>
    <property type="match status" value="1"/>
</dbReference>
<sequence>MSETRRKLRARVTDGPLLVVPGAANALTARLIAEVGFEAVYVTGAGIANTFLGTPDIGLVTLSELTAHVAAIREAVTLPLIVDGDTGFGNAIGVRRTIRELERAGADAVQLEDQRFPKRCGHFGGKELISSAEMVQKVRSAAEARTDDDLLIIARTDARAGEGFDGALERAAAYQEAGADVIFLEAPQTVEEIHDIPRKLGGPQVINFVEGGRTPMVPLDQLGGFSIALFANAPLQGAVKGTLRVLEGLKETGSLASVAGDLTGWKERQRLVGKPFYDELEQRYQSG</sequence>
<dbReference type="AlphaFoldDB" id="A0A5N0VI94"/>
<dbReference type="SUPFAM" id="SSF51621">
    <property type="entry name" value="Phosphoenolpyruvate/pyruvate domain"/>
    <property type="match status" value="1"/>
</dbReference>
<dbReference type="InterPro" id="IPR039556">
    <property type="entry name" value="ICL/PEPM"/>
</dbReference>
<dbReference type="OrthoDB" id="9771433at2"/>
<protein>
    <submittedName>
        <fullName evidence="1">Oxaloacetate decarboxylase</fullName>
    </submittedName>
</protein>
<name>A0A5N0VI94_9PSEU</name>
<evidence type="ECO:0000313" key="1">
    <source>
        <dbReference type="EMBL" id="KAA9164431.1"/>
    </source>
</evidence>
<reference evidence="1" key="1">
    <citation type="submission" date="2019-09" db="EMBL/GenBank/DDBJ databases">
        <authorList>
            <person name="Teo W.F.A."/>
            <person name="Duangmal K."/>
        </authorList>
    </citation>
    <scope>NUCLEOTIDE SEQUENCE [LARGE SCALE GENOMIC DNA]</scope>
    <source>
        <strain evidence="1">K81G1</strain>
    </source>
</reference>
<gene>
    <name evidence="1" type="ORF">FPZ12_007510</name>
</gene>